<reference evidence="2 3" key="1">
    <citation type="submission" date="2015-03" db="EMBL/GenBank/DDBJ databases">
        <authorList>
            <person name="Lepp D."/>
            <person name="Hassan Y.I."/>
            <person name="Li X.-Z."/>
            <person name="Zhou T."/>
        </authorList>
    </citation>
    <scope>NUCLEOTIDE SEQUENCE [LARGE SCALE GENOMIC DNA]</scope>
    <source>
        <strain evidence="2 3">Cr7-05</strain>
    </source>
</reference>
<evidence type="ECO:0000313" key="3">
    <source>
        <dbReference type="Proteomes" id="UP000033519"/>
    </source>
</evidence>
<dbReference type="Proteomes" id="UP000033519">
    <property type="component" value="Unassembled WGS sequence"/>
</dbReference>
<proteinExistence type="predicted"/>
<keyword evidence="1" id="KW-0732">Signal</keyword>
<sequence>MMKLAPAIGGFFALALSFVPVTAFAQNAGISGSPLPDQPYTLIYPEVMVTGGEAGGPLTINHPAMPLQCVLAVVAVEDTTWTADGALASLDYPVVSEGWNDTLPGFTLGASKVTNYQSNPALQYEGASTGTAENGPVTLVHTETVDTGNGYTLDCFYPTEVAAQARPIVDSIVANFSTRQDAQPVSAMP</sequence>
<evidence type="ECO:0000256" key="1">
    <source>
        <dbReference type="SAM" id="SignalP"/>
    </source>
</evidence>
<accession>A0ABR5DZX9</accession>
<feature type="signal peptide" evidence="1">
    <location>
        <begin position="1"/>
        <end position="25"/>
    </location>
</feature>
<keyword evidence="3" id="KW-1185">Reference proteome</keyword>
<organism evidence="2 3">
    <name type="scientific">Devosia psychrophila</name>
    <dbReference type="NCBI Taxonomy" id="728005"/>
    <lineage>
        <taxon>Bacteria</taxon>
        <taxon>Pseudomonadati</taxon>
        <taxon>Pseudomonadota</taxon>
        <taxon>Alphaproteobacteria</taxon>
        <taxon>Hyphomicrobiales</taxon>
        <taxon>Devosiaceae</taxon>
        <taxon>Devosia</taxon>
    </lineage>
</organism>
<protein>
    <submittedName>
        <fullName evidence="2">Uncharacterized protein</fullName>
    </submittedName>
</protein>
<comment type="caution">
    <text evidence="2">The sequence shown here is derived from an EMBL/GenBank/DDBJ whole genome shotgun (WGS) entry which is preliminary data.</text>
</comment>
<name>A0ABR5DZX9_9HYPH</name>
<gene>
    <name evidence="2" type="ORF">WH91_07715</name>
</gene>
<dbReference type="EMBL" id="LAPV01000086">
    <property type="protein sequence ID" value="KKC33578.1"/>
    <property type="molecule type" value="Genomic_DNA"/>
</dbReference>
<feature type="chain" id="PRO_5045874437" evidence="1">
    <location>
        <begin position="26"/>
        <end position="189"/>
    </location>
</feature>
<evidence type="ECO:0000313" key="2">
    <source>
        <dbReference type="EMBL" id="KKC33578.1"/>
    </source>
</evidence>